<dbReference type="InterPro" id="IPR053842">
    <property type="entry name" value="NikA-like"/>
</dbReference>
<dbReference type="Proteomes" id="UP000806542">
    <property type="component" value="Unassembled WGS sequence"/>
</dbReference>
<keyword evidence="2" id="KW-1185">Reference proteome</keyword>
<name>A0A9D5M017_9FIRM</name>
<protein>
    <submittedName>
        <fullName evidence="1">Plasmid mobilization relaxosome protein MobC</fullName>
    </submittedName>
</protein>
<sequence length="106" mass="12399">MQERNNAVLIRLTEKEKIHLKKSAVRCGLKMEPFIRKLITEKEIRPRPPDEYLQLIREINAVGNNINQIAHIANAEQHISSSKIEEAVKMVDDIMDMVRRFERGNH</sequence>
<comment type="caution">
    <text evidence="1">The sequence shown here is derived from an EMBL/GenBank/DDBJ whole genome shotgun (WGS) entry which is preliminary data.</text>
</comment>
<dbReference type="RefSeq" id="WP_226393740.1">
    <property type="nucleotide sequence ID" value="NZ_JADCKB010000041.1"/>
</dbReference>
<dbReference type="Pfam" id="PF21983">
    <property type="entry name" value="NikA-like"/>
    <property type="match status" value="1"/>
</dbReference>
<evidence type="ECO:0000313" key="1">
    <source>
        <dbReference type="EMBL" id="MBE5041208.1"/>
    </source>
</evidence>
<evidence type="ECO:0000313" key="2">
    <source>
        <dbReference type="Proteomes" id="UP000806542"/>
    </source>
</evidence>
<dbReference type="AlphaFoldDB" id="A0A9D5M017"/>
<proteinExistence type="predicted"/>
<accession>A0A9D5M017</accession>
<dbReference type="EMBL" id="JADCKB010000041">
    <property type="protein sequence ID" value="MBE5041208.1"/>
    <property type="molecule type" value="Genomic_DNA"/>
</dbReference>
<reference evidence="1" key="1">
    <citation type="submission" date="2020-10" db="EMBL/GenBank/DDBJ databases">
        <title>ChiBAC.</title>
        <authorList>
            <person name="Zenner C."/>
            <person name="Hitch T.C.A."/>
            <person name="Clavel T."/>
        </authorList>
    </citation>
    <scope>NUCLEOTIDE SEQUENCE</scope>
    <source>
        <strain evidence="1">DSM 107454</strain>
    </source>
</reference>
<organism evidence="1 2">
    <name type="scientific">Ructibacterium gallinarum</name>
    <dbReference type="NCBI Taxonomy" id="2779355"/>
    <lineage>
        <taxon>Bacteria</taxon>
        <taxon>Bacillati</taxon>
        <taxon>Bacillota</taxon>
        <taxon>Clostridia</taxon>
        <taxon>Eubacteriales</taxon>
        <taxon>Oscillospiraceae</taxon>
        <taxon>Ructibacterium</taxon>
    </lineage>
</organism>
<gene>
    <name evidence="1" type="primary">mobC</name>
    <name evidence="1" type="ORF">INF28_12170</name>
</gene>